<proteinExistence type="predicted"/>
<evidence type="ECO:0000313" key="2">
    <source>
        <dbReference type="Proteomes" id="UP001066276"/>
    </source>
</evidence>
<sequence length="101" mass="10751">MVRWRGCWQGDTASPASARARGAVPVELVAAAPARPLYPDSEGAAPPPQQGLCPRDALRVPRCSSESLRWGPGVRNTGRVSKTLRVSLRCCRRAGRGVGTT</sequence>
<keyword evidence="2" id="KW-1185">Reference proteome</keyword>
<dbReference type="EMBL" id="JANPWB010000005">
    <property type="protein sequence ID" value="KAJ1186724.1"/>
    <property type="molecule type" value="Genomic_DNA"/>
</dbReference>
<reference evidence="1" key="1">
    <citation type="journal article" date="2022" name="bioRxiv">
        <title>Sequencing and chromosome-scale assembly of the giantPleurodeles waltlgenome.</title>
        <authorList>
            <person name="Brown T."/>
            <person name="Elewa A."/>
            <person name="Iarovenko S."/>
            <person name="Subramanian E."/>
            <person name="Araus A.J."/>
            <person name="Petzold A."/>
            <person name="Susuki M."/>
            <person name="Suzuki K.-i.T."/>
            <person name="Hayashi T."/>
            <person name="Toyoda A."/>
            <person name="Oliveira C."/>
            <person name="Osipova E."/>
            <person name="Leigh N.D."/>
            <person name="Simon A."/>
            <person name="Yun M.H."/>
        </authorList>
    </citation>
    <scope>NUCLEOTIDE SEQUENCE</scope>
    <source>
        <strain evidence="1">20211129_DDA</strain>
        <tissue evidence="1">Liver</tissue>
    </source>
</reference>
<dbReference type="AlphaFoldDB" id="A0AAV7UC86"/>
<comment type="caution">
    <text evidence="1">The sequence shown here is derived from an EMBL/GenBank/DDBJ whole genome shotgun (WGS) entry which is preliminary data.</text>
</comment>
<evidence type="ECO:0000313" key="1">
    <source>
        <dbReference type="EMBL" id="KAJ1186724.1"/>
    </source>
</evidence>
<protein>
    <submittedName>
        <fullName evidence="1">Uncharacterized protein</fullName>
    </submittedName>
</protein>
<accession>A0AAV7UC86</accession>
<organism evidence="1 2">
    <name type="scientific">Pleurodeles waltl</name>
    <name type="common">Iberian ribbed newt</name>
    <dbReference type="NCBI Taxonomy" id="8319"/>
    <lineage>
        <taxon>Eukaryota</taxon>
        <taxon>Metazoa</taxon>
        <taxon>Chordata</taxon>
        <taxon>Craniata</taxon>
        <taxon>Vertebrata</taxon>
        <taxon>Euteleostomi</taxon>
        <taxon>Amphibia</taxon>
        <taxon>Batrachia</taxon>
        <taxon>Caudata</taxon>
        <taxon>Salamandroidea</taxon>
        <taxon>Salamandridae</taxon>
        <taxon>Pleurodelinae</taxon>
        <taxon>Pleurodeles</taxon>
    </lineage>
</organism>
<name>A0AAV7UC86_PLEWA</name>
<gene>
    <name evidence="1" type="ORF">NDU88_003505</name>
</gene>
<dbReference type="Proteomes" id="UP001066276">
    <property type="component" value="Chromosome 3_1"/>
</dbReference>